<protein>
    <submittedName>
        <fullName evidence="1">Uncharacterized protein</fullName>
    </submittedName>
</protein>
<evidence type="ECO:0000313" key="2">
    <source>
        <dbReference type="Proteomes" id="UP000004986"/>
    </source>
</evidence>
<organism evidence="1 2">
    <name type="scientific">Pseudomonas syringae pv. pisi str. 1704B</name>
    <dbReference type="NCBI Taxonomy" id="629263"/>
    <lineage>
        <taxon>Bacteria</taxon>
        <taxon>Pseudomonadati</taxon>
        <taxon>Pseudomonadota</taxon>
        <taxon>Gammaproteobacteria</taxon>
        <taxon>Pseudomonadales</taxon>
        <taxon>Pseudomonadaceae</taxon>
        <taxon>Pseudomonas</taxon>
        <taxon>Pseudomonas syringae</taxon>
    </lineage>
</organism>
<dbReference type="AlphaFoldDB" id="F3GQJ1"/>
<evidence type="ECO:0000313" key="1">
    <source>
        <dbReference type="EMBL" id="EGH49344.1"/>
    </source>
</evidence>
<feature type="non-terminal residue" evidence="1">
    <location>
        <position position="49"/>
    </location>
</feature>
<keyword evidence="2" id="KW-1185">Reference proteome</keyword>
<accession>F3GQJ1</accession>
<dbReference type="Proteomes" id="UP000004986">
    <property type="component" value="Unassembled WGS sequence"/>
</dbReference>
<sequence>MLGCFLRLLDESLDGVDSIGECLLASPEIIDRHGLQLAGSIEPVIHAID</sequence>
<name>F3GQJ1_PSESJ</name>
<comment type="caution">
    <text evidence="1">The sequence shown here is derived from an EMBL/GenBank/DDBJ whole genome shotgun (WGS) entry which is preliminary data.</text>
</comment>
<reference evidence="1 2" key="1">
    <citation type="journal article" date="2011" name="PLoS Pathog.">
        <title>Dynamic evolution of pathogenicity revealed by sequencing and comparative genomics of 19 Pseudomonas syringae isolates.</title>
        <authorList>
            <person name="Baltrus D.A."/>
            <person name="Nishimura M.T."/>
            <person name="Romanchuk A."/>
            <person name="Chang J.H."/>
            <person name="Mukhtar M.S."/>
            <person name="Cherkis K."/>
            <person name="Roach J."/>
            <person name="Grant S.R."/>
            <person name="Jones C.D."/>
            <person name="Dangl J.L."/>
        </authorList>
    </citation>
    <scope>NUCLEOTIDE SEQUENCE [LARGE SCALE GENOMIC DNA]</scope>
    <source>
        <strain evidence="1 2">1704B</strain>
    </source>
</reference>
<gene>
    <name evidence="1" type="ORF">PSYPI_46050</name>
</gene>
<proteinExistence type="predicted"/>
<dbReference type="HOGENOM" id="CLU_3146549_0_0_6"/>
<dbReference type="EMBL" id="AEAI01004154">
    <property type="protein sequence ID" value="EGH49344.1"/>
    <property type="molecule type" value="Genomic_DNA"/>
</dbReference>